<dbReference type="GO" id="GO:0003723">
    <property type="term" value="F:RNA binding"/>
    <property type="evidence" value="ECO:0007669"/>
    <property type="project" value="UniProtKB-UniRule"/>
</dbReference>
<dbReference type="InterPro" id="IPR036053">
    <property type="entry name" value="PABP-dom"/>
</dbReference>
<organism evidence="9 10">
    <name type="scientific">Camelus dromedarius</name>
    <name type="common">Dromedary</name>
    <name type="synonym">Arabian camel</name>
    <dbReference type="NCBI Taxonomy" id="9838"/>
    <lineage>
        <taxon>Eukaryota</taxon>
        <taxon>Metazoa</taxon>
        <taxon>Chordata</taxon>
        <taxon>Craniata</taxon>
        <taxon>Vertebrata</taxon>
        <taxon>Euteleostomi</taxon>
        <taxon>Mammalia</taxon>
        <taxon>Eutheria</taxon>
        <taxon>Laurasiatheria</taxon>
        <taxon>Artiodactyla</taxon>
        <taxon>Tylopoda</taxon>
        <taxon>Camelidae</taxon>
        <taxon>Camelus</taxon>
    </lineage>
</organism>
<dbReference type="InterPro" id="IPR000504">
    <property type="entry name" value="RRM_dom"/>
</dbReference>
<dbReference type="GO" id="GO:0005737">
    <property type="term" value="C:cytoplasm"/>
    <property type="evidence" value="ECO:0007669"/>
    <property type="project" value="UniProtKB-SubCell"/>
</dbReference>
<keyword evidence="2" id="KW-0677">Repeat</keyword>
<feature type="domain" description="RRM" evidence="7">
    <location>
        <begin position="74"/>
        <end position="150"/>
    </location>
</feature>
<feature type="domain" description="RRM" evidence="7">
    <location>
        <begin position="1"/>
        <end position="64"/>
    </location>
</feature>
<name>A0A5N4C2P9_CAMDR</name>
<dbReference type="SUPFAM" id="SSF54928">
    <property type="entry name" value="RNA-binding domain, RBD"/>
    <property type="match status" value="2"/>
</dbReference>
<dbReference type="FunFam" id="3.30.70.330:FF:000049">
    <property type="entry name" value="Polyadenylate-binding protein"/>
    <property type="match status" value="1"/>
</dbReference>
<dbReference type="InterPro" id="IPR012677">
    <property type="entry name" value="Nucleotide-bd_a/b_plait_sf"/>
</dbReference>
<dbReference type="SMART" id="SM00360">
    <property type="entry name" value="RRM"/>
    <property type="match status" value="4"/>
</dbReference>
<dbReference type="FunFam" id="3.30.70.330:FF:000091">
    <property type="entry name" value="Polyadenylate-binding protein"/>
    <property type="match status" value="1"/>
</dbReference>
<keyword evidence="5" id="KW-0963">Cytoplasm</keyword>
<dbReference type="PROSITE" id="PS51309">
    <property type="entry name" value="PABC"/>
    <property type="match status" value="1"/>
</dbReference>
<evidence type="ECO:0000256" key="5">
    <source>
        <dbReference type="RuleBase" id="RU362004"/>
    </source>
</evidence>
<reference evidence="9 10" key="1">
    <citation type="journal article" date="2019" name="Mol. Ecol. Resour.">
        <title>Improving Illumina assemblies with Hi-C and long reads: an example with the North African dromedary.</title>
        <authorList>
            <person name="Elbers J.P."/>
            <person name="Rogers M.F."/>
            <person name="Perelman P.L."/>
            <person name="Proskuryakova A.A."/>
            <person name="Serdyukova N.A."/>
            <person name="Johnson W.E."/>
            <person name="Horin P."/>
            <person name="Corander J."/>
            <person name="Murphy D."/>
            <person name="Burger P.A."/>
        </authorList>
    </citation>
    <scope>NUCLEOTIDE SEQUENCE [LARGE SCALE GENOMIC DNA]</scope>
    <source>
        <strain evidence="9">Drom800</strain>
        <tissue evidence="9">Blood</tissue>
    </source>
</reference>
<dbReference type="InterPro" id="IPR045305">
    <property type="entry name" value="RRM2_I_PABPs"/>
</dbReference>
<proteinExistence type="inferred from homology"/>
<comment type="caution">
    <text evidence="9">The sequence shown here is derived from an EMBL/GenBank/DDBJ whole genome shotgun (WGS) entry which is preliminary data.</text>
</comment>
<feature type="domain" description="PABC" evidence="8">
    <location>
        <begin position="504"/>
        <end position="581"/>
    </location>
</feature>
<sequence>MLYEKFRTAGRILSIRVCRDLVTRRSLGYAYVNFLLHADTERALNTMNFDIINGKPLRIMWSQRDPSLRKSGVGNIFIKNLAKSIDNKSLYDTFSAFGNILSCKVVSDENGSRGFGFVHFEKSEAASRAIAKMNGIVLKGSRVFVGQFKPRKEREADLRAKANIFANVYIKNFGDDVDDKCLKEIFGEFGSVLNVRVMTDESGKSKGFGFVSFENFEDAQKAIEGVNGKVLNGNQLYVGRAQNKAERQSELKHKFEQIKQGKLTRCKGANLYVKNLEDGIDSKWLRKEFSLFGTITSARVVMEAGRSKGFGFVCYTSHEEANKAIRAMNGKTVITKPLYVAIAQSKEERQARLTKNYMKRMVALKDRGYPTFNTDKMVASSSSGNSMPAVPQPQRGSAHLCKPVVNKTKCHSSQNMRYSIHSAAAPKPSVSTSSPSQVQGVKSAFQVTNTTTQTLPVHPQTSALGPRASQRFEKVAGAAGVHSPLKFKVGRPASTQKPVPVCTQGHDMLNVSILASAATQKKLLDEKLVPLVQSIHLTPTGEISGIFLEMDDAEMLYMLKYPEFLRAKIDELICILQSSQAQDTALRANSTPSI</sequence>
<dbReference type="EMBL" id="JWIN03000037">
    <property type="protein sequence ID" value="KAB1252954.1"/>
    <property type="molecule type" value="Genomic_DNA"/>
</dbReference>
<evidence type="ECO:0000259" key="7">
    <source>
        <dbReference type="PROSITE" id="PS50102"/>
    </source>
</evidence>
<feature type="domain" description="RRM" evidence="7">
    <location>
        <begin position="269"/>
        <end position="345"/>
    </location>
</feature>
<dbReference type="Proteomes" id="UP000299084">
    <property type="component" value="Unassembled WGS sequence"/>
</dbReference>
<keyword evidence="3 4" id="KW-0694">RNA-binding</keyword>
<feature type="region of interest" description="Disordered" evidence="6">
    <location>
        <begin position="377"/>
        <end position="397"/>
    </location>
</feature>
<dbReference type="Gene3D" id="1.10.1900.10">
    <property type="entry name" value="c-terminal domain of poly(a) binding protein"/>
    <property type="match status" value="1"/>
</dbReference>
<gene>
    <name evidence="9" type="ORF">Cadr_000003066</name>
</gene>
<evidence type="ECO:0000259" key="8">
    <source>
        <dbReference type="PROSITE" id="PS51309"/>
    </source>
</evidence>
<feature type="compositionally biased region" description="Polar residues" evidence="6">
    <location>
        <begin position="377"/>
        <end position="386"/>
    </location>
</feature>
<comment type="subcellular location">
    <subcellularLocation>
        <location evidence="5">Cytoplasm</location>
    </subcellularLocation>
</comment>
<keyword evidence="10" id="KW-1185">Reference proteome</keyword>
<protein>
    <recommendedName>
        <fullName evidence="5">Polyadenylate-binding protein</fullName>
        <shortName evidence="5">PABP</shortName>
    </recommendedName>
</protein>
<dbReference type="SUPFAM" id="SSF63570">
    <property type="entry name" value="PABC (PABP) domain"/>
    <property type="match status" value="1"/>
</dbReference>
<evidence type="ECO:0000256" key="2">
    <source>
        <dbReference type="ARBA" id="ARBA00022737"/>
    </source>
</evidence>
<evidence type="ECO:0000313" key="9">
    <source>
        <dbReference type="EMBL" id="KAB1252954.1"/>
    </source>
</evidence>
<evidence type="ECO:0000256" key="1">
    <source>
        <dbReference type="ARBA" id="ARBA00008557"/>
    </source>
</evidence>
<dbReference type="Pfam" id="PF00076">
    <property type="entry name" value="RRM_1"/>
    <property type="match status" value="4"/>
</dbReference>
<dbReference type="Pfam" id="PF00658">
    <property type="entry name" value="MLLE"/>
    <property type="match status" value="1"/>
</dbReference>
<dbReference type="CDD" id="cd12379">
    <property type="entry name" value="RRM2_I_PABPs"/>
    <property type="match status" value="1"/>
</dbReference>
<comment type="function">
    <text evidence="5">Binds the poly(A) tail of mRNA.</text>
</comment>
<dbReference type="SMART" id="SM00517">
    <property type="entry name" value="PolyA"/>
    <property type="match status" value="1"/>
</dbReference>
<dbReference type="PANTHER" id="PTHR24012">
    <property type="entry name" value="RNA BINDING PROTEIN"/>
    <property type="match status" value="1"/>
</dbReference>
<comment type="similarity">
    <text evidence="1 5">Belongs to the polyadenylate-binding protein type-1 family.</text>
</comment>
<dbReference type="FunFam" id="3.30.70.330:FF:000003">
    <property type="entry name" value="Polyadenylate-binding protein"/>
    <property type="match status" value="1"/>
</dbReference>
<dbReference type="AlphaFoldDB" id="A0A5N4C2P9"/>
<dbReference type="CDD" id="cd12380">
    <property type="entry name" value="RRM3_I_PABPs"/>
    <property type="match status" value="1"/>
</dbReference>
<dbReference type="NCBIfam" id="TIGR01628">
    <property type="entry name" value="PABP-1234"/>
    <property type="match status" value="1"/>
</dbReference>
<evidence type="ECO:0000256" key="6">
    <source>
        <dbReference type="SAM" id="MobiDB-lite"/>
    </source>
</evidence>
<dbReference type="Gene3D" id="3.30.70.330">
    <property type="match status" value="4"/>
</dbReference>
<feature type="domain" description="RRM" evidence="7">
    <location>
        <begin position="166"/>
        <end position="243"/>
    </location>
</feature>
<dbReference type="InterPro" id="IPR035979">
    <property type="entry name" value="RBD_domain_sf"/>
</dbReference>
<dbReference type="PROSITE" id="PS50102">
    <property type="entry name" value="RRM"/>
    <property type="match status" value="4"/>
</dbReference>
<dbReference type="InterPro" id="IPR002004">
    <property type="entry name" value="PABP_HYD_C"/>
</dbReference>
<dbReference type="InterPro" id="IPR006515">
    <property type="entry name" value="PABP_1234"/>
</dbReference>
<evidence type="ECO:0000313" key="10">
    <source>
        <dbReference type="Proteomes" id="UP000299084"/>
    </source>
</evidence>
<evidence type="ECO:0000256" key="4">
    <source>
        <dbReference type="PROSITE-ProRule" id="PRU00176"/>
    </source>
</evidence>
<accession>A0A5N4C2P9</accession>
<evidence type="ECO:0000256" key="3">
    <source>
        <dbReference type="ARBA" id="ARBA00022884"/>
    </source>
</evidence>